<comment type="caution">
    <text evidence="2">The sequence shown here is derived from an EMBL/GenBank/DDBJ whole genome shotgun (WGS) entry which is preliminary data.</text>
</comment>
<evidence type="ECO:0000313" key="2">
    <source>
        <dbReference type="EMBL" id="MDB9534336.1"/>
    </source>
</evidence>
<reference evidence="2 3" key="1">
    <citation type="submission" date="2023-01" db="EMBL/GenBank/DDBJ databases">
        <title>Genomes from the Australian National Cyanobacteria Reference Collection.</title>
        <authorList>
            <person name="Willis A."/>
            <person name="Lee E.M.F."/>
        </authorList>
    </citation>
    <scope>NUCLEOTIDE SEQUENCE [LARGE SCALE GENOMIC DNA]</scope>
    <source>
        <strain evidence="2 3">CS-1226</strain>
    </source>
</reference>
<keyword evidence="1" id="KW-0812">Transmembrane</keyword>
<keyword evidence="1" id="KW-0472">Membrane</keyword>
<gene>
    <name evidence="2" type="ORF">PN451_00510</name>
</gene>
<proteinExistence type="predicted"/>
<protein>
    <submittedName>
        <fullName evidence="2">Uncharacterized protein</fullName>
    </submittedName>
</protein>
<name>A0ABT5ACX9_9CYAN</name>
<sequence>MLFLSRAISSRRYRERDRFFQFTIKSSHLTIAGIYTALAYYYANKESLDIEFARYQEECQRFAAEVLIFKNHQNNKFSQF</sequence>
<dbReference type="RefSeq" id="WP_271794438.1">
    <property type="nucleotide sequence ID" value="NZ_JAQMUC010000005.1"/>
</dbReference>
<keyword evidence="1" id="KW-1133">Transmembrane helix</keyword>
<evidence type="ECO:0000313" key="3">
    <source>
        <dbReference type="Proteomes" id="UP001211249"/>
    </source>
</evidence>
<evidence type="ECO:0000256" key="1">
    <source>
        <dbReference type="SAM" id="Phobius"/>
    </source>
</evidence>
<dbReference type="EMBL" id="JAQMUC010000005">
    <property type="protein sequence ID" value="MDB9534336.1"/>
    <property type="molecule type" value="Genomic_DNA"/>
</dbReference>
<accession>A0ABT5ACX9</accession>
<keyword evidence="3" id="KW-1185">Reference proteome</keyword>
<organism evidence="2 3">
    <name type="scientific">Dolichospermum planctonicum CS-1226</name>
    <dbReference type="NCBI Taxonomy" id="3021751"/>
    <lineage>
        <taxon>Bacteria</taxon>
        <taxon>Bacillati</taxon>
        <taxon>Cyanobacteriota</taxon>
        <taxon>Cyanophyceae</taxon>
        <taxon>Nostocales</taxon>
        <taxon>Aphanizomenonaceae</taxon>
        <taxon>Dolichospermum</taxon>
        <taxon>Dolichospermum planctonicum</taxon>
    </lineage>
</organism>
<dbReference type="Proteomes" id="UP001211249">
    <property type="component" value="Unassembled WGS sequence"/>
</dbReference>
<feature type="transmembrane region" description="Helical" evidence="1">
    <location>
        <begin position="20"/>
        <end position="43"/>
    </location>
</feature>